<protein>
    <recommendedName>
        <fullName evidence="8">Xylanolytic transcriptional activator regulatory domain-containing protein</fullName>
    </recommendedName>
</protein>
<dbReference type="GO" id="GO:0006351">
    <property type="term" value="P:DNA-templated transcription"/>
    <property type="evidence" value="ECO:0007669"/>
    <property type="project" value="InterPro"/>
</dbReference>
<name>A0A6A6C8J4_ZASCE</name>
<keyword evidence="6" id="KW-0539">Nucleus</keyword>
<organism evidence="9 10">
    <name type="scientific">Zasmidium cellare ATCC 36951</name>
    <dbReference type="NCBI Taxonomy" id="1080233"/>
    <lineage>
        <taxon>Eukaryota</taxon>
        <taxon>Fungi</taxon>
        <taxon>Dikarya</taxon>
        <taxon>Ascomycota</taxon>
        <taxon>Pezizomycotina</taxon>
        <taxon>Dothideomycetes</taxon>
        <taxon>Dothideomycetidae</taxon>
        <taxon>Mycosphaerellales</taxon>
        <taxon>Mycosphaerellaceae</taxon>
        <taxon>Zasmidium</taxon>
    </lineage>
</organism>
<dbReference type="PANTHER" id="PTHR31845">
    <property type="entry name" value="FINGER DOMAIN PROTEIN, PUTATIVE-RELATED"/>
    <property type="match status" value="1"/>
</dbReference>
<dbReference type="GO" id="GO:0005634">
    <property type="term" value="C:nucleus"/>
    <property type="evidence" value="ECO:0007669"/>
    <property type="project" value="UniProtKB-SubCell"/>
</dbReference>
<dbReference type="PANTHER" id="PTHR31845:SF19">
    <property type="entry name" value="TRANSCRIPTION FACTOR DOMAIN-CONTAINING PROTEIN"/>
    <property type="match status" value="1"/>
</dbReference>
<dbReference type="InterPro" id="IPR001138">
    <property type="entry name" value="Zn2Cys6_DnaBD"/>
</dbReference>
<feature type="domain" description="Xylanolytic transcriptional activator regulatory" evidence="8">
    <location>
        <begin position="231"/>
        <end position="359"/>
    </location>
</feature>
<gene>
    <name evidence="9" type="ORF">M409DRAFT_68410</name>
</gene>
<feature type="region of interest" description="Disordered" evidence="7">
    <location>
        <begin position="120"/>
        <end position="143"/>
    </location>
</feature>
<reference evidence="9" key="1">
    <citation type="journal article" date="2020" name="Stud. Mycol.">
        <title>101 Dothideomycetes genomes: a test case for predicting lifestyles and emergence of pathogens.</title>
        <authorList>
            <person name="Haridas S."/>
            <person name="Albert R."/>
            <person name="Binder M."/>
            <person name="Bloem J."/>
            <person name="Labutti K."/>
            <person name="Salamov A."/>
            <person name="Andreopoulos B."/>
            <person name="Baker S."/>
            <person name="Barry K."/>
            <person name="Bills G."/>
            <person name="Bluhm B."/>
            <person name="Cannon C."/>
            <person name="Castanera R."/>
            <person name="Culley D."/>
            <person name="Daum C."/>
            <person name="Ezra D."/>
            <person name="Gonzalez J."/>
            <person name="Henrissat B."/>
            <person name="Kuo A."/>
            <person name="Liang C."/>
            <person name="Lipzen A."/>
            <person name="Lutzoni F."/>
            <person name="Magnuson J."/>
            <person name="Mondo S."/>
            <person name="Nolan M."/>
            <person name="Ohm R."/>
            <person name="Pangilinan J."/>
            <person name="Park H.-J."/>
            <person name="Ramirez L."/>
            <person name="Alfaro M."/>
            <person name="Sun H."/>
            <person name="Tritt A."/>
            <person name="Yoshinaga Y."/>
            <person name="Zwiers L.-H."/>
            <person name="Turgeon B."/>
            <person name="Goodwin S."/>
            <person name="Spatafora J."/>
            <person name="Crous P."/>
            <person name="Grigoriev I."/>
        </authorList>
    </citation>
    <scope>NUCLEOTIDE SEQUENCE</scope>
    <source>
        <strain evidence="9">ATCC 36951</strain>
    </source>
</reference>
<evidence type="ECO:0000256" key="2">
    <source>
        <dbReference type="ARBA" id="ARBA00022723"/>
    </source>
</evidence>
<evidence type="ECO:0000256" key="3">
    <source>
        <dbReference type="ARBA" id="ARBA00023015"/>
    </source>
</evidence>
<evidence type="ECO:0000259" key="8">
    <source>
        <dbReference type="Pfam" id="PF04082"/>
    </source>
</evidence>
<dbReference type="OrthoDB" id="3163292at2759"/>
<keyword evidence="2" id="KW-0479">Metal-binding</keyword>
<dbReference type="CDD" id="cd00067">
    <property type="entry name" value="GAL4"/>
    <property type="match status" value="1"/>
</dbReference>
<comment type="subcellular location">
    <subcellularLocation>
        <location evidence="1">Nucleus</location>
    </subcellularLocation>
</comment>
<evidence type="ECO:0000313" key="10">
    <source>
        <dbReference type="Proteomes" id="UP000799537"/>
    </source>
</evidence>
<dbReference type="Pfam" id="PF04082">
    <property type="entry name" value="Fungal_trans"/>
    <property type="match status" value="1"/>
</dbReference>
<accession>A0A6A6C8J4</accession>
<dbReference type="InterPro" id="IPR051089">
    <property type="entry name" value="prtT"/>
</dbReference>
<dbReference type="GO" id="GO:0008270">
    <property type="term" value="F:zinc ion binding"/>
    <property type="evidence" value="ECO:0007669"/>
    <property type="project" value="InterPro"/>
</dbReference>
<feature type="compositionally biased region" description="Polar residues" evidence="7">
    <location>
        <begin position="121"/>
        <end position="131"/>
    </location>
</feature>
<evidence type="ECO:0000256" key="4">
    <source>
        <dbReference type="ARBA" id="ARBA00023125"/>
    </source>
</evidence>
<dbReference type="Gene3D" id="4.10.240.10">
    <property type="entry name" value="Zn(2)-C6 fungal-type DNA-binding domain"/>
    <property type="match status" value="1"/>
</dbReference>
<keyword evidence="3" id="KW-0805">Transcription regulation</keyword>
<keyword evidence="5" id="KW-0804">Transcription</keyword>
<evidence type="ECO:0000313" key="9">
    <source>
        <dbReference type="EMBL" id="KAF2163464.1"/>
    </source>
</evidence>
<evidence type="ECO:0000256" key="1">
    <source>
        <dbReference type="ARBA" id="ARBA00004123"/>
    </source>
</evidence>
<dbReference type="GeneID" id="54571102"/>
<evidence type="ECO:0000256" key="7">
    <source>
        <dbReference type="SAM" id="MobiDB-lite"/>
    </source>
</evidence>
<dbReference type="Proteomes" id="UP000799537">
    <property type="component" value="Unassembled WGS sequence"/>
</dbReference>
<keyword evidence="10" id="KW-1185">Reference proteome</keyword>
<dbReference type="AlphaFoldDB" id="A0A6A6C8J4"/>
<dbReference type="CDD" id="cd12148">
    <property type="entry name" value="fungal_TF_MHR"/>
    <property type="match status" value="1"/>
</dbReference>
<dbReference type="RefSeq" id="XP_033664353.1">
    <property type="nucleotide sequence ID" value="XM_033817830.1"/>
</dbReference>
<dbReference type="InterPro" id="IPR007219">
    <property type="entry name" value="XnlR_reg_dom"/>
</dbReference>
<evidence type="ECO:0000256" key="5">
    <source>
        <dbReference type="ARBA" id="ARBA00023163"/>
    </source>
</evidence>
<dbReference type="GO" id="GO:0000976">
    <property type="term" value="F:transcription cis-regulatory region binding"/>
    <property type="evidence" value="ECO:0007669"/>
    <property type="project" value="TreeGrafter"/>
</dbReference>
<dbReference type="InterPro" id="IPR036864">
    <property type="entry name" value="Zn2-C6_fun-type_DNA-bd_sf"/>
</dbReference>
<keyword evidence="4" id="KW-0238">DNA-binding</keyword>
<proteinExistence type="predicted"/>
<feature type="region of interest" description="Disordered" evidence="7">
    <location>
        <begin position="52"/>
        <end position="85"/>
    </location>
</feature>
<sequence length="759" mass="82717">MAPSSAQPSGLHRAPIACVKRRAAKVRCIQSRDTERCDRCIDQGIECAFQTPTRTKHRSRPARSTFSSAAGVRRQHQHQGRQTAHDNRLEGFASAPISDEVRARIVAALTALKGQRGSPFNFVTSGDTPSLTGDERQQGQPQTVSATTQVGEASLKLSSILRPLETSIPRQDPSSDQAVCMPSYVSSMTLGHTILDPIAGGILTLAISKALYAFFLLDMNAKWEYILDPSTDSHDSVRKRSSLLFTTILFCASKFAQVRHNHVVNTPDVFLQSRLCSLSRNLAIRAMAEGSRAIETMQAFYLLACWKEPEDDISYLHCGYAFRVLQDLDLQGKGTDESYLARRRRTWLGLYRQDKQQNLFFVRRASLTSGDEDGVSFVGDWHSWSRMPHAIPLDFMSCCNAELRRLQARLLVLVRKASPQMLSCLGDLLESELARWKLECIAFLEQSPGELPSPSSRDGNVELEPGLMDPGTKHFDLLRSLWESSVRLNIASAILRQALGAAVAKSSTGSHSGLTKETTSASTLATSLSLDTTSMSELLSTDFIGLRGSIEGALGTLRQLLCFPTDDLRRAPDSVVLLGPHAALFLCLLLCLPCKGLLGQSFQQTAIKLVFDIARHFEQAVQSPQDTMALHLAYLESLTSILTPASSGAVSLRARQNIIEEETTGPLTASGGAGPVNEEPMPMPDQFAAESAARVLASGFGSIDDGVGVGMEGNNHGMGDDFSDFGQQLNIQSLANLLDPGYFTGFNTTGTDTALDTWL</sequence>
<dbReference type="SUPFAM" id="SSF57701">
    <property type="entry name" value="Zn2/Cys6 DNA-binding domain"/>
    <property type="match status" value="1"/>
</dbReference>
<dbReference type="EMBL" id="ML993608">
    <property type="protein sequence ID" value="KAF2163464.1"/>
    <property type="molecule type" value="Genomic_DNA"/>
</dbReference>
<dbReference type="GO" id="GO:0000981">
    <property type="term" value="F:DNA-binding transcription factor activity, RNA polymerase II-specific"/>
    <property type="evidence" value="ECO:0007669"/>
    <property type="project" value="InterPro"/>
</dbReference>
<evidence type="ECO:0000256" key="6">
    <source>
        <dbReference type="ARBA" id="ARBA00023242"/>
    </source>
</evidence>